<dbReference type="EMBL" id="ABXV02000060">
    <property type="protein sequence ID" value="EFB70599.1"/>
    <property type="molecule type" value="Genomic_DNA"/>
</dbReference>
<evidence type="ECO:0000313" key="2">
    <source>
        <dbReference type="Proteomes" id="UP000005512"/>
    </source>
</evidence>
<proteinExistence type="predicted"/>
<protein>
    <submittedName>
        <fullName evidence="1">Uncharacterized protein</fullName>
    </submittedName>
</protein>
<gene>
    <name evidence="1" type="ORF">PROVRUST_08301</name>
</gene>
<reference evidence="1" key="1">
    <citation type="submission" date="2009-12" db="EMBL/GenBank/DDBJ databases">
        <authorList>
            <person name="Weinstock G."/>
            <person name="Sodergren E."/>
            <person name="Clifton S."/>
            <person name="Fulton L."/>
            <person name="Fulton B."/>
            <person name="Courtney L."/>
            <person name="Fronick C."/>
            <person name="Harrison M."/>
            <person name="Strong C."/>
            <person name="Farmer C."/>
            <person name="Delahaunty K."/>
            <person name="Markovic C."/>
            <person name="Hall O."/>
            <person name="Minx P."/>
            <person name="Tomlinson C."/>
            <person name="Mitreva M."/>
            <person name="Nelson J."/>
            <person name="Hou S."/>
            <person name="Wollam A."/>
            <person name="Pepin K.H."/>
            <person name="Johnson M."/>
            <person name="Bhonagiri V."/>
            <person name="Nash W.E."/>
            <person name="Warren W."/>
            <person name="Chinwalla A."/>
            <person name="Mardis E.R."/>
            <person name="Wilson R.K."/>
        </authorList>
    </citation>
    <scope>NUCLEOTIDE SEQUENCE [LARGE SCALE GENOMIC DNA]</scope>
    <source>
        <strain evidence="1">DSM 4541</strain>
    </source>
</reference>
<evidence type="ECO:0000313" key="1">
    <source>
        <dbReference type="EMBL" id="EFB70599.1"/>
    </source>
</evidence>
<name>D1P7S8_9GAMM</name>
<dbReference type="Proteomes" id="UP000005512">
    <property type="component" value="Unassembled WGS sequence"/>
</dbReference>
<organism evidence="1 2">
    <name type="scientific">Providencia rustigianii DSM 4541</name>
    <dbReference type="NCBI Taxonomy" id="500637"/>
    <lineage>
        <taxon>Bacteria</taxon>
        <taxon>Pseudomonadati</taxon>
        <taxon>Pseudomonadota</taxon>
        <taxon>Gammaproteobacteria</taxon>
        <taxon>Enterobacterales</taxon>
        <taxon>Morganellaceae</taxon>
        <taxon>Providencia</taxon>
    </lineage>
</organism>
<sequence length="63" mass="7349">MTLLTHAIEIYATIILAIWRSSTWISFNFLCEIRSSVNGCVGCFFLYNHASMLIYFKVYPYSK</sequence>
<dbReference type="AlphaFoldDB" id="D1P7S8"/>
<keyword evidence="2" id="KW-1185">Reference proteome</keyword>
<dbReference type="HOGENOM" id="CLU_2882398_0_0_6"/>
<comment type="caution">
    <text evidence="1">The sequence shown here is derived from an EMBL/GenBank/DDBJ whole genome shotgun (WGS) entry which is preliminary data.</text>
</comment>
<accession>D1P7S8</accession>